<evidence type="ECO:0008006" key="3">
    <source>
        <dbReference type="Google" id="ProtNLM"/>
    </source>
</evidence>
<dbReference type="InterPro" id="IPR029021">
    <property type="entry name" value="Prot-tyrosine_phosphatase-like"/>
</dbReference>
<name>A0ABQ2F475_9DEIO</name>
<dbReference type="PROSITE" id="PS00383">
    <property type="entry name" value="TYR_PHOSPHATASE_1"/>
    <property type="match status" value="1"/>
</dbReference>
<comment type="caution">
    <text evidence="1">The sequence shown here is derived from an EMBL/GenBank/DDBJ whole genome shotgun (WGS) entry which is preliminary data.</text>
</comment>
<evidence type="ECO:0000313" key="2">
    <source>
        <dbReference type="Proteomes" id="UP000647587"/>
    </source>
</evidence>
<proteinExistence type="predicted"/>
<dbReference type="EMBL" id="BMPP01000018">
    <property type="protein sequence ID" value="GGK38257.1"/>
    <property type="molecule type" value="Genomic_DNA"/>
</dbReference>
<dbReference type="Pfam" id="PF13350">
    <property type="entry name" value="Y_phosphatase3"/>
    <property type="match status" value="1"/>
</dbReference>
<protein>
    <recommendedName>
        <fullName evidence="3">Tyrosine specific protein phosphatases domain-containing protein</fullName>
    </recommendedName>
</protein>
<dbReference type="SUPFAM" id="SSF52799">
    <property type="entry name" value="(Phosphotyrosine protein) phosphatases II"/>
    <property type="match status" value="1"/>
</dbReference>
<reference evidence="2" key="1">
    <citation type="journal article" date="2019" name="Int. J. Syst. Evol. Microbiol.">
        <title>The Global Catalogue of Microorganisms (GCM) 10K type strain sequencing project: providing services to taxonomists for standard genome sequencing and annotation.</title>
        <authorList>
            <consortium name="The Broad Institute Genomics Platform"/>
            <consortium name="The Broad Institute Genome Sequencing Center for Infectious Disease"/>
            <person name="Wu L."/>
            <person name="Ma J."/>
        </authorList>
    </citation>
    <scope>NUCLEOTIDE SEQUENCE [LARGE SCALE GENOMIC DNA]</scope>
    <source>
        <strain evidence="2">JCM 30331</strain>
    </source>
</reference>
<evidence type="ECO:0000313" key="1">
    <source>
        <dbReference type="EMBL" id="GGK38257.1"/>
    </source>
</evidence>
<keyword evidence="2" id="KW-1185">Reference proteome</keyword>
<dbReference type="Gene3D" id="3.90.190.10">
    <property type="entry name" value="Protein tyrosine phosphatase superfamily"/>
    <property type="match status" value="1"/>
</dbReference>
<gene>
    <name evidence="1" type="ORF">GCM10008955_35140</name>
</gene>
<sequence>MNLRRGPDRPTWLFGAQQIHLPADDGVENYDTQHPKVRRWLGKVVHTAAAPETELPLLLHCTSGKDRTGVAIAAILFALGVAPALITEEYLLSDGAVRREWIEQAIAGFAKMDGYFDGVNIPTLQQRFCLGTVQN</sequence>
<organism evidence="1 2">
    <name type="scientific">Deinococcus malanensis</name>
    <dbReference type="NCBI Taxonomy" id="1706855"/>
    <lineage>
        <taxon>Bacteria</taxon>
        <taxon>Thermotogati</taxon>
        <taxon>Deinococcota</taxon>
        <taxon>Deinococci</taxon>
        <taxon>Deinococcales</taxon>
        <taxon>Deinococcaceae</taxon>
        <taxon>Deinococcus</taxon>
    </lineage>
</organism>
<dbReference type="InterPro" id="IPR026893">
    <property type="entry name" value="Tyr/Ser_Pase_IphP-type"/>
</dbReference>
<dbReference type="Proteomes" id="UP000647587">
    <property type="component" value="Unassembled WGS sequence"/>
</dbReference>
<accession>A0ABQ2F475</accession>
<dbReference type="InterPro" id="IPR016130">
    <property type="entry name" value="Tyr_Pase_AS"/>
</dbReference>